<evidence type="ECO:0000313" key="2">
    <source>
        <dbReference type="Proteomes" id="UP000789570"/>
    </source>
</evidence>
<accession>A0A9N9N623</accession>
<feature type="non-terminal residue" evidence="1">
    <location>
        <position position="1"/>
    </location>
</feature>
<protein>
    <submittedName>
        <fullName evidence="1">17571_t:CDS:1</fullName>
    </submittedName>
</protein>
<proteinExistence type="predicted"/>
<comment type="caution">
    <text evidence="1">The sequence shown here is derived from an EMBL/GenBank/DDBJ whole genome shotgun (WGS) entry which is preliminary data.</text>
</comment>
<gene>
    <name evidence="1" type="ORF">FCALED_LOCUS13602</name>
</gene>
<dbReference type="Proteomes" id="UP000789570">
    <property type="component" value="Unassembled WGS sequence"/>
</dbReference>
<dbReference type="AlphaFoldDB" id="A0A9N9N623"/>
<sequence>MKKCYQEGAFYEIDKLYYIENSNYTRRRKNQQQHEVAKGTQTLYTFWDIKKPIKEINKELADKTNIEELDDENKTNIEESDDKIENYN</sequence>
<keyword evidence="2" id="KW-1185">Reference proteome</keyword>
<name>A0A9N9N623_9GLOM</name>
<reference evidence="1" key="1">
    <citation type="submission" date="2021-06" db="EMBL/GenBank/DDBJ databases">
        <authorList>
            <person name="Kallberg Y."/>
            <person name="Tangrot J."/>
            <person name="Rosling A."/>
        </authorList>
    </citation>
    <scope>NUCLEOTIDE SEQUENCE</scope>
    <source>
        <strain evidence="1">UK204</strain>
    </source>
</reference>
<organism evidence="1 2">
    <name type="scientific">Funneliformis caledonium</name>
    <dbReference type="NCBI Taxonomy" id="1117310"/>
    <lineage>
        <taxon>Eukaryota</taxon>
        <taxon>Fungi</taxon>
        <taxon>Fungi incertae sedis</taxon>
        <taxon>Mucoromycota</taxon>
        <taxon>Glomeromycotina</taxon>
        <taxon>Glomeromycetes</taxon>
        <taxon>Glomerales</taxon>
        <taxon>Glomeraceae</taxon>
        <taxon>Funneliformis</taxon>
    </lineage>
</organism>
<dbReference type="EMBL" id="CAJVPQ010008113">
    <property type="protein sequence ID" value="CAG8703751.1"/>
    <property type="molecule type" value="Genomic_DNA"/>
</dbReference>
<evidence type="ECO:0000313" key="1">
    <source>
        <dbReference type="EMBL" id="CAG8703751.1"/>
    </source>
</evidence>